<name>A0A699YJ98_HAELA</name>
<evidence type="ECO:0000313" key="2">
    <source>
        <dbReference type="Proteomes" id="UP000485058"/>
    </source>
</evidence>
<dbReference type="Proteomes" id="UP000485058">
    <property type="component" value="Unassembled WGS sequence"/>
</dbReference>
<gene>
    <name evidence="1" type="ORF">HaLaN_04448</name>
</gene>
<dbReference type="AlphaFoldDB" id="A0A699YJ98"/>
<dbReference type="EMBL" id="BLLF01000225">
    <property type="protein sequence ID" value="GFH09335.1"/>
    <property type="molecule type" value="Genomic_DNA"/>
</dbReference>
<keyword evidence="2" id="KW-1185">Reference proteome</keyword>
<reference evidence="1 2" key="1">
    <citation type="submission" date="2020-02" db="EMBL/GenBank/DDBJ databases">
        <title>Draft genome sequence of Haematococcus lacustris strain NIES-144.</title>
        <authorList>
            <person name="Morimoto D."/>
            <person name="Nakagawa S."/>
            <person name="Yoshida T."/>
            <person name="Sawayama S."/>
        </authorList>
    </citation>
    <scope>NUCLEOTIDE SEQUENCE [LARGE SCALE GENOMIC DNA]</scope>
    <source>
        <strain evidence="1 2">NIES-144</strain>
    </source>
</reference>
<organism evidence="1 2">
    <name type="scientific">Haematococcus lacustris</name>
    <name type="common">Green alga</name>
    <name type="synonym">Haematococcus pluvialis</name>
    <dbReference type="NCBI Taxonomy" id="44745"/>
    <lineage>
        <taxon>Eukaryota</taxon>
        <taxon>Viridiplantae</taxon>
        <taxon>Chlorophyta</taxon>
        <taxon>core chlorophytes</taxon>
        <taxon>Chlorophyceae</taxon>
        <taxon>CS clade</taxon>
        <taxon>Chlamydomonadales</taxon>
        <taxon>Haematococcaceae</taxon>
        <taxon>Haematococcus</taxon>
    </lineage>
</organism>
<sequence>MFAGPSLALPRVLQQVTVVGLVGDSWCMTSVAWLGDCKQGGSGAEQQPTSCMVMHVLPPPLPSEPSTTAWSSLFLFPPPSLNNPWNQELA</sequence>
<evidence type="ECO:0000313" key="1">
    <source>
        <dbReference type="EMBL" id="GFH09335.1"/>
    </source>
</evidence>
<protein>
    <submittedName>
        <fullName evidence="1">Uncharacterized protein</fullName>
    </submittedName>
</protein>
<comment type="caution">
    <text evidence="1">The sequence shown here is derived from an EMBL/GenBank/DDBJ whole genome shotgun (WGS) entry which is preliminary data.</text>
</comment>
<accession>A0A699YJ98</accession>
<proteinExistence type="predicted"/>